<evidence type="ECO:0000313" key="2">
    <source>
        <dbReference type="EMBL" id="EOA82784.1"/>
    </source>
</evidence>
<dbReference type="EMBL" id="KB908844">
    <property type="protein sequence ID" value="EOA82784.1"/>
    <property type="molecule type" value="Genomic_DNA"/>
</dbReference>
<protein>
    <recommendedName>
        <fullName evidence="1">Heterokaryon incompatibility domain-containing protein</fullName>
    </recommendedName>
</protein>
<reference evidence="2 3" key="1">
    <citation type="journal article" date="2012" name="PLoS Pathog.">
        <title>Diverse lifestyles and strategies of plant pathogenesis encoded in the genomes of eighteen Dothideomycetes fungi.</title>
        <authorList>
            <person name="Ohm R.A."/>
            <person name="Feau N."/>
            <person name="Henrissat B."/>
            <person name="Schoch C.L."/>
            <person name="Horwitz B.A."/>
            <person name="Barry K.W."/>
            <person name="Condon B.J."/>
            <person name="Copeland A.C."/>
            <person name="Dhillon B."/>
            <person name="Glaser F."/>
            <person name="Hesse C.N."/>
            <person name="Kosti I."/>
            <person name="LaButti K."/>
            <person name="Lindquist E.A."/>
            <person name="Lucas S."/>
            <person name="Salamov A.A."/>
            <person name="Bradshaw R.E."/>
            <person name="Ciuffetti L."/>
            <person name="Hamelin R.C."/>
            <person name="Kema G.H.J."/>
            <person name="Lawrence C."/>
            <person name="Scott J.A."/>
            <person name="Spatafora J.W."/>
            <person name="Turgeon B.G."/>
            <person name="de Wit P.J.G.M."/>
            <person name="Zhong S."/>
            <person name="Goodwin S.B."/>
            <person name="Grigoriev I.V."/>
        </authorList>
    </citation>
    <scope>NUCLEOTIDE SEQUENCE [LARGE SCALE GENOMIC DNA]</scope>
    <source>
        <strain evidence="3">28A</strain>
    </source>
</reference>
<dbReference type="Pfam" id="PF06985">
    <property type="entry name" value="HET"/>
    <property type="match status" value="1"/>
</dbReference>
<dbReference type="PANTHER" id="PTHR33112:SF8">
    <property type="entry name" value="HETEROKARYON INCOMPATIBILITY DOMAIN-CONTAINING PROTEIN"/>
    <property type="match status" value="1"/>
</dbReference>
<dbReference type="OrthoDB" id="5362512at2759"/>
<organism evidence="2 3">
    <name type="scientific">Exserohilum turcicum (strain 28A)</name>
    <name type="common">Northern leaf blight fungus</name>
    <name type="synonym">Setosphaeria turcica</name>
    <dbReference type="NCBI Taxonomy" id="671987"/>
    <lineage>
        <taxon>Eukaryota</taxon>
        <taxon>Fungi</taxon>
        <taxon>Dikarya</taxon>
        <taxon>Ascomycota</taxon>
        <taxon>Pezizomycotina</taxon>
        <taxon>Dothideomycetes</taxon>
        <taxon>Pleosporomycetidae</taxon>
        <taxon>Pleosporales</taxon>
        <taxon>Pleosporineae</taxon>
        <taxon>Pleosporaceae</taxon>
        <taxon>Exserohilum</taxon>
    </lineage>
</organism>
<evidence type="ECO:0000313" key="3">
    <source>
        <dbReference type="Proteomes" id="UP000016935"/>
    </source>
</evidence>
<accession>R0JZ93</accession>
<dbReference type="HOGENOM" id="CLU_002639_5_5_1"/>
<dbReference type="Proteomes" id="UP000016935">
    <property type="component" value="Unassembled WGS sequence"/>
</dbReference>
<dbReference type="GeneID" id="19404863"/>
<reference evidence="2 3" key="2">
    <citation type="journal article" date="2013" name="PLoS Genet.">
        <title>Comparative genome structure, secondary metabolite, and effector coding capacity across Cochliobolus pathogens.</title>
        <authorList>
            <person name="Condon B.J."/>
            <person name="Leng Y."/>
            <person name="Wu D."/>
            <person name="Bushley K.E."/>
            <person name="Ohm R.A."/>
            <person name="Otillar R."/>
            <person name="Martin J."/>
            <person name="Schackwitz W."/>
            <person name="Grimwood J."/>
            <person name="MohdZainudin N."/>
            <person name="Xue C."/>
            <person name="Wang R."/>
            <person name="Manning V.A."/>
            <person name="Dhillon B."/>
            <person name="Tu Z.J."/>
            <person name="Steffenson B.J."/>
            <person name="Salamov A."/>
            <person name="Sun H."/>
            <person name="Lowry S."/>
            <person name="LaButti K."/>
            <person name="Han J."/>
            <person name="Copeland A."/>
            <person name="Lindquist E."/>
            <person name="Barry K."/>
            <person name="Schmutz J."/>
            <person name="Baker S.E."/>
            <person name="Ciuffetti L.M."/>
            <person name="Grigoriev I.V."/>
            <person name="Zhong S."/>
            <person name="Turgeon B.G."/>
        </authorList>
    </citation>
    <scope>NUCLEOTIDE SEQUENCE [LARGE SCALE GENOMIC DNA]</scope>
    <source>
        <strain evidence="3">28A</strain>
    </source>
</reference>
<gene>
    <name evidence="2" type="ORF">SETTUDRAFT_43617</name>
</gene>
<feature type="domain" description="Heterokaryon incompatibility" evidence="1">
    <location>
        <begin position="65"/>
        <end position="213"/>
    </location>
</feature>
<dbReference type="RefSeq" id="XP_008029504.1">
    <property type="nucleotide sequence ID" value="XM_008031313.1"/>
</dbReference>
<proteinExistence type="predicted"/>
<keyword evidence="3" id="KW-1185">Reference proteome</keyword>
<name>R0JZ93_EXST2</name>
<dbReference type="eggNOG" id="ENOG502SH6K">
    <property type="taxonomic scope" value="Eukaryota"/>
</dbReference>
<dbReference type="PANTHER" id="PTHR33112">
    <property type="entry name" value="DOMAIN PROTEIN, PUTATIVE-RELATED"/>
    <property type="match status" value="1"/>
</dbReference>
<evidence type="ECO:0000259" key="1">
    <source>
        <dbReference type="Pfam" id="PF06985"/>
    </source>
</evidence>
<dbReference type="AlphaFoldDB" id="R0JZ93"/>
<dbReference type="InterPro" id="IPR010730">
    <property type="entry name" value="HET"/>
</dbReference>
<sequence>MRLGDRASEKAVEKVQSWLNECDKAHPHCRKVETCPLPTRVLDISCEGSCWNIRLLNSNGLTAAYTALSHCWGKEVNLVNGQISKCTSGNINQLLQGFSIDALPALYRDAVIMTQKLGKRYLWIDSLCIIQDSKDDWSKECARMTDVYAKSYLTISAASCKNYEQGFLKATTVETQARLTTIPGSQDRYIYIRPFHRPEPRTPLMHRAWVFQERILSTRVLHLTSFEMVFLCDQYEAGEGGFFNRESVRCREKRLLYDADIGVHFSAYSRWRQVVQSYSELDLTYKTDKLPALSGAARLIQERTGDRYLAGLWKSNLVAGLMWQATCQKKAGANHKTTYIAPTWSWASIQDHVIHYQHSIHNHPFQLKVVDAQVCLSTPNPFGEVSSASLIIDAPLRKFLACDVTNSEIQGSFTVDWGIRDTSGDFLFAFDDAWYPGPESRTLYLLPCVSDAALGEEELGWFHDSMWHGLALEPVDRENRIYKRIGVFHFHRTVGQERTWYALGFADARVTII</sequence>